<proteinExistence type="predicted"/>
<name>A0A1W1CZA7_9ZZZZ</name>
<gene>
    <name evidence="1" type="ORF">MNB_SV-13-555</name>
</gene>
<evidence type="ECO:0000313" key="1">
    <source>
        <dbReference type="EMBL" id="SFV71017.1"/>
    </source>
</evidence>
<organism evidence="1">
    <name type="scientific">hydrothermal vent metagenome</name>
    <dbReference type="NCBI Taxonomy" id="652676"/>
    <lineage>
        <taxon>unclassified sequences</taxon>
        <taxon>metagenomes</taxon>
        <taxon>ecological metagenomes</taxon>
    </lineage>
</organism>
<reference evidence="1" key="1">
    <citation type="submission" date="2016-10" db="EMBL/GenBank/DDBJ databases">
        <authorList>
            <person name="de Groot N.N."/>
        </authorList>
    </citation>
    <scope>NUCLEOTIDE SEQUENCE</scope>
</reference>
<dbReference type="EMBL" id="FPHM01000190">
    <property type="protein sequence ID" value="SFV71017.1"/>
    <property type="molecule type" value="Genomic_DNA"/>
</dbReference>
<dbReference type="AlphaFoldDB" id="A0A1W1CZA7"/>
<sequence length="50" mass="5714">MSISYECWAYKNGKPYKMLYVSASSKGEAEIFSWGKFIKLGIEPESVKCK</sequence>
<accession>A0A1W1CZA7</accession>
<protein>
    <submittedName>
        <fullName evidence="1">Uncharacterized protein</fullName>
    </submittedName>
</protein>